<protein>
    <recommendedName>
        <fullName evidence="4">Dolichyl-phosphate-mannose-protein mannosyltransferase</fullName>
    </recommendedName>
</protein>
<feature type="transmembrane region" description="Helical" evidence="1">
    <location>
        <begin position="106"/>
        <end position="124"/>
    </location>
</feature>
<reference evidence="2 3" key="1">
    <citation type="submission" date="2018-07" db="EMBL/GenBank/DDBJ databases">
        <title>Genomic Encyclopedia of Type Strains, Phase III (KMG-III): the genomes of soil and plant-associated and newly described type strains.</title>
        <authorList>
            <person name="Whitman W."/>
        </authorList>
    </citation>
    <scope>NUCLEOTIDE SEQUENCE [LARGE SCALE GENOMIC DNA]</scope>
    <source>
        <strain evidence="2 3">CECT 7506</strain>
    </source>
</reference>
<feature type="transmembrane region" description="Helical" evidence="1">
    <location>
        <begin position="131"/>
        <end position="151"/>
    </location>
</feature>
<dbReference type="EMBL" id="QPJD01000005">
    <property type="protein sequence ID" value="RCW49047.1"/>
    <property type="molecule type" value="Genomic_DNA"/>
</dbReference>
<dbReference type="Proteomes" id="UP000252415">
    <property type="component" value="Unassembled WGS sequence"/>
</dbReference>
<keyword evidence="1" id="KW-0472">Membrane</keyword>
<keyword evidence="3" id="KW-1185">Reference proteome</keyword>
<name>A0A368W1Y5_9BACL</name>
<gene>
    <name evidence="2" type="ORF">DFP97_105232</name>
</gene>
<feature type="transmembrane region" description="Helical" evidence="1">
    <location>
        <begin position="345"/>
        <end position="364"/>
    </location>
</feature>
<dbReference type="RefSeq" id="WP_114379789.1">
    <property type="nucleotide sequence ID" value="NZ_QPJD01000005.1"/>
</dbReference>
<dbReference type="OrthoDB" id="244199at2"/>
<keyword evidence="1" id="KW-1133">Transmembrane helix</keyword>
<proteinExistence type="predicted"/>
<feature type="transmembrane region" description="Helical" evidence="1">
    <location>
        <begin position="6"/>
        <end position="26"/>
    </location>
</feature>
<evidence type="ECO:0000313" key="2">
    <source>
        <dbReference type="EMBL" id="RCW49047.1"/>
    </source>
</evidence>
<feature type="transmembrane region" description="Helical" evidence="1">
    <location>
        <begin position="376"/>
        <end position="398"/>
    </location>
</feature>
<comment type="caution">
    <text evidence="2">The sequence shown here is derived from an EMBL/GenBank/DDBJ whole genome shotgun (WGS) entry which is preliminary data.</text>
</comment>
<organism evidence="2 3">
    <name type="scientific">Paenibacillus prosopidis</name>
    <dbReference type="NCBI Taxonomy" id="630520"/>
    <lineage>
        <taxon>Bacteria</taxon>
        <taxon>Bacillati</taxon>
        <taxon>Bacillota</taxon>
        <taxon>Bacilli</taxon>
        <taxon>Bacillales</taxon>
        <taxon>Paenibacillaceae</taxon>
        <taxon>Paenibacillus</taxon>
    </lineage>
</organism>
<feature type="transmembrane region" description="Helical" evidence="1">
    <location>
        <begin position="157"/>
        <end position="190"/>
    </location>
</feature>
<accession>A0A368W1Y5</accession>
<dbReference type="AlphaFoldDB" id="A0A368W1Y5"/>
<keyword evidence="1" id="KW-0812">Transmembrane</keyword>
<feature type="transmembrane region" description="Helical" evidence="1">
    <location>
        <begin position="202"/>
        <end position="222"/>
    </location>
</feature>
<sequence>MRRKAVKAGTVFFAAIAILFFVYMCLRYSSPIARTWDEVDFALALHRFDLLAMQPHFPGYPYFILGASVIHRWMDDPVRALSAFNTLAALSAAIPMTLLAHRFTGGGVKSLLFAALVLTSPYLWMMSARPMSECAGIAVLWWYLWSIRAAIGRPSSMLLHLLPMLVFGLLMGTRLSFFPFGLALLPLWIAQFKQTGKRGRRLWLSVAAALFAQLVWVVGLALSEGSLSGFWKLSVAFVEGHFSEWGGGISSSNMAFGQRLPQLLGHNLIGHALLGGSVSVGILLALLFGVTCMGIWQRRAADQERQPASLMEQENRQFYVWLAVCSGAYFLWALFGQNIEKPRHIAPVVGPILFFIYCAANHTASSIWEARRSERLFRSSAIPVVIHVLLFTLISVQLTSGAKLLQRQAGEVPAVYQLHRYASALKEPFVLYTWEETRVLQYLGADYEHQRIYTYEYFKATAAAIPERHVLITDHVLQGFEQQGQQMREHVEPVAEFHSDPLFDPVYADITLYEWIKK</sequence>
<evidence type="ECO:0000313" key="3">
    <source>
        <dbReference type="Proteomes" id="UP000252415"/>
    </source>
</evidence>
<evidence type="ECO:0000256" key="1">
    <source>
        <dbReference type="SAM" id="Phobius"/>
    </source>
</evidence>
<evidence type="ECO:0008006" key="4">
    <source>
        <dbReference type="Google" id="ProtNLM"/>
    </source>
</evidence>
<feature type="transmembrane region" description="Helical" evidence="1">
    <location>
        <begin position="318"/>
        <end position="339"/>
    </location>
</feature>
<feature type="transmembrane region" description="Helical" evidence="1">
    <location>
        <begin position="268"/>
        <end position="297"/>
    </location>
</feature>
<feature type="transmembrane region" description="Helical" evidence="1">
    <location>
        <begin position="80"/>
        <end position="100"/>
    </location>
</feature>